<sequence length="497" mass="55238">MTHQFGSAHKGSLTAIVDIGSNTVRLVVFHGPARIPLPVFNEKVQCRLGLGIDQSGCLNPEGVSLALETLNRFMKLVEVMEVDNVSLLATAAVREARDGPHFVQKVKDLFNADVQVLSGEEEAKLAAFGVLSGLPDADGLLGDMGGASFDLVALDQGRFSQHDTTPLGHLRILDEKRKTVTQMRDFIHEHLKPLSWTNQMKGRPFYAVGGSLRAVARLFMHRLDYPLHVIDNFTLPTDQALNLLDQLVQMTPEEFMQVPDVSKKRQETLAAAIALLQEVLETIKPSCLVFSGYSMREGQFFLSLDEDQKAKDPLISSCINLVEREGRFGQQGEEVFHWMTPLFANESDKHKKLRHAACLLHDIAWAEHPDYRADHGFLRVLRLPVAGLSHHDRALMAACVYSRYKGNFNARIAKPLRTFLDNDDAIWTKTVGAALRLAHTLASGAPHLLEDTHLEIRGGELILSLPEGEDIFIGEAVARRVQTVAKHLNLSGRLEHD</sequence>
<organism evidence="3 4">
    <name type="scientific">Terasakiella brassicae</name>
    <dbReference type="NCBI Taxonomy" id="1634917"/>
    <lineage>
        <taxon>Bacteria</taxon>
        <taxon>Pseudomonadati</taxon>
        <taxon>Pseudomonadota</taxon>
        <taxon>Alphaproteobacteria</taxon>
        <taxon>Rhodospirillales</taxon>
        <taxon>Terasakiellaceae</taxon>
        <taxon>Terasakiella</taxon>
    </lineage>
</organism>
<protein>
    <submittedName>
        <fullName evidence="3">Exopolyphosphatase</fullName>
    </submittedName>
</protein>
<comment type="caution">
    <text evidence="3">The sequence shown here is derived from an EMBL/GenBank/DDBJ whole genome shotgun (WGS) entry which is preliminary data.</text>
</comment>
<dbReference type="Gene3D" id="1.10.3210.10">
    <property type="entry name" value="Hypothetical protein af1432"/>
    <property type="match status" value="1"/>
</dbReference>
<dbReference type="InterPro" id="IPR003695">
    <property type="entry name" value="Ppx_GppA_N"/>
</dbReference>
<name>A0A917C6D2_9PROT</name>
<reference evidence="3" key="1">
    <citation type="journal article" date="2014" name="Int. J. Syst. Evol. Microbiol.">
        <title>Complete genome sequence of Corynebacterium casei LMG S-19264T (=DSM 44701T), isolated from a smear-ripened cheese.</title>
        <authorList>
            <consortium name="US DOE Joint Genome Institute (JGI-PGF)"/>
            <person name="Walter F."/>
            <person name="Albersmeier A."/>
            <person name="Kalinowski J."/>
            <person name="Ruckert C."/>
        </authorList>
    </citation>
    <scope>NUCLEOTIDE SEQUENCE</scope>
    <source>
        <strain evidence="3">CGMCC 1.15254</strain>
    </source>
</reference>
<evidence type="ECO:0000313" key="3">
    <source>
        <dbReference type="EMBL" id="GGF70155.1"/>
    </source>
</evidence>
<dbReference type="PANTHER" id="PTHR30005:SF0">
    <property type="entry name" value="RETROGRADE REGULATION PROTEIN 2"/>
    <property type="match status" value="1"/>
</dbReference>
<feature type="domain" description="Exopolyphosphatase C-terminal" evidence="2">
    <location>
        <begin position="345"/>
        <end position="486"/>
    </location>
</feature>
<dbReference type="SUPFAM" id="SSF53067">
    <property type="entry name" value="Actin-like ATPase domain"/>
    <property type="match status" value="2"/>
</dbReference>
<dbReference type="SUPFAM" id="SSF109604">
    <property type="entry name" value="HD-domain/PDEase-like"/>
    <property type="match status" value="1"/>
</dbReference>
<dbReference type="Gene3D" id="3.30.420.40">
    <property type="match status" value="1"/>
</dbReference>
<keyword evidence="4" id="KW-1185">Reference proteome</keyword>
<proteinExistence type="predicted"/>
<dbReference type="EMBL" id="BMHV01000019">
    <property type="protein sequence ID" value="GGF70155.1"/>
    <property type="molecule type" value="Genomic_DNA"/>
</dbReference>
<evidence type="ECO:0000259" key="1">
    <source>
        <dbReference type="Pfam" id="PF02541"/>
    </source>
</evidence>
<dbReference type="Pfam" id="PF21697">
    <property type="entry name" value="Ppx_C"/>
    <property type="match status" value="1"/>
</dbReference>
<reference evidence="3" key="2">
    <citation type="submission" date="2020-09" db="EMBL/GenBank/DDBJ databases">
        <authorList>
            <person name="Sun Q."/>
            <person name="Zhou Y."/>
        </authorList>
    </citation>
    <scope>NUCLEOTIDE SEQUENCE</scope>
    <source>
        <strain evidence="3">CGMCC 1.15254</strain>
    </source>
</reference>
<dbReference type="Pfam" id="PF02541">
    <property type="entry name" value="Ppx-GppA"/>
    <property type="match status" value="1"/>
</dbReference>
<dbReference type="AlphaFoldDB" id="A0A917C6D2"/>
<dbReference type="CDD" id="cd24052">
    <property type="entry name" value="ASKHA_NBD_HpPPX-GppA-like"/>
    <property type="match status" value="1"/>
</dbReference>
<dbReference type="RefSeq" id="WP_188665824.1">
    <property type="nucleotide sequence ID" value="NZ_BMHV01000019.1"/>
</dbReference>
<dbReference type="GO" id="GO:0016462">
    <property type="term" value="F:pyrophosphatase activity"/>
    <property type="evidence" value="ECO:0007669"/>
    <property type="project" value="TreeGrafter"/>
</dbReference>
<dbReference type="InterPro" id="IPR043129">
    <property type="entry name" value="ATPase_NBD"/>
</dbReference>
<dbReference type="PANTHER" id="PTHR30005">
    <property type="entry name" value="EXOPOLYPHOSPHATASE"/>
    <property type="match status" value="1"/>
</dbReference>
<gene>
    <name evidence="3" type="ORF">GCM10011332_25200</name>
</gene>
<accession>A0A917C6D2</accession>
<evidence type="ECO:0000259" key="2">
    <source>
        <dbReference type="Pfam" id="PF21697"/>
    </source>
</evidence>
<feature type="domain" description="Ppx/GppA phosphatase N-terminal" evidence="1">
    <location>
        <begin position="37"/>
        <end position="304"/>
    </location>
</feature>
<evidence type="ECO:0000313" key="4">
    <source>
        <dbReference type="Proteomes" id="UP000632498"/>
    </source>
</evidence>
<dbReference type="Gene3D" id="3.30.420.150">
    <property type="entry name" value="Exopolyphosphatase. Domain 2"/>
    <property type="match status" value="1"/>
</dbReference>
<dbReference type="InterPro" id="IPR048951">
    <property type="entry name" value="Ppx_C"/>
</dbReference>
<dbReference type="InterPro" id="IPR050273">
    <property type="entry name" value="GppA/Ppx_hydrolase"/>
</dbReference>
<dbReference type="Proteomes" id="UP000632498">
    <property type="component" value="Unassembled WGS sequence"/>
</dbReference>